<keyword evidence="9 10" id="KW-0378">Hydrolase</keyword>
<dbReference type="GO" id="GO:0032299">
    <property type="term" value="C:ribonuclease H2 complex"/>
    <property type="evidence" value="ECO:0007669"/>
    <property type="project" value="TreeGrafter"/>
</dbReference>
<evidence type="ECO:0000256" key="4">
    <source>
        <dbReference type="ARBA" id="ARBA00008378"/>
    </source>
</evidence>
<dbReference type="GO" id="GO:0004523">
    <property type="term" value="F:RNA-DNA hybrid ribonuclease activity"/>
    <property type="evidence" value="ECO:0007669"/>
    <property type="project" value="UniProtKB-UniRule"/>
</dbReference>
<evidence type="ECO:0000256" key="6">
    <source>
        <dbReference type="ARBA" id="ARBA00022722"/>
    </source>
</evidence>
<gene>
    <name evidence="13" type="primary">rnhC</name>
    <name evidence="13" type="ORF">CIB43_00053</name>
</gene>
<evidence type="ECO:0000313" key="13">
    <source>
        <dbReference type="EMBL" id="ASU13970.1"/>
    </source>
</evidence>
<comment type="cofactor">
    <cofactor evidence="10">
        <name>Mn(2+)</name>
        <dbReference type="ChEBI" id="CHEBI:29035"/>
    </cofactor>
    <cofactor evidence="10">
        <name>Mg(2+)</name>
        <dbReference type="ChEBI" id="CHEBI:18420"/>
    </cofactor>
    <text evidence="10">Manganese or magnesium. Binds 1 divalent metal ion per monomer in the absence of substrate. May bind a second metal ion after substrate binding.</text>
</comment>
<feature type="domain" description="RNase H type-2" evidence="12">
    <location>
        <begin position="13"/>
        <end position="242"/>
    </location>
</feature>
<protein>
    <recommendedName>
        <fullName evidence="11">Ribonuclease</fullName>
        <ecNumber evidence="11">3.1.26.4</ecNumber>
    </recommendedName>
</protein>
<dbReference type="OMA" id="GCTITAY"/>
<name>A0A223M8T2_MESHO</name>
<evidence type="ECO:0000256" key="1">
    <source>
        <dbReference type="ARBA" id="ARBA00000077"/>
    </source>
</evidence>
<dbReference type="EMBL" id="CP022714">
    <property type="protein sequence ID" value="ASU13970.1"/>
    <property type="molecule type" value="Genomic_DNA"/>
</dbReference>
<dbReference type="Pfam" id="PF01351">
    <property type="entry name" value="RNase_HII"/>
    <property type="match status" value="1"/>
</dbReference>
<comment type="subcellular location">
    <subcellularLocation>
        <location evidence="3">Cytoplasm</location>
    </subcellularLocation>
</comment>
<sequence length="248" mass="28801">MILSKNQLYALDDLVIGCDEVGVGEYFTNLTVCCAVFREKEIKNELLIQIVDSKLLTEKKISDLFQVINIDQKIKHKFTSLEMNEYNKLIEDGLNSHQIKSLLYFRVLNDLILNLENEKINKIFIDGFVSEKKFKEYFAKIAEFLKIEPWDFQKFPLILEKKADTKIKQVGAASIIAKFALSQKFAKRQEKWKAVFPAGSNQIEKIVNFCVGQIEKYGKIFLEENVKLHFSITEKIYAKLEEKNGKNN</sequence>
<evidence type="ECO:0000259" key="12">
    <source>
        <dbReference type="PROSITE" id="PS51975"/>
    </source>
</evidence>
<feature type="binding site" evidence="10">
    <location>
        <position position="126"/>
    </location>
    <ligand>
        <name>a divalent metal cation</name>
        <dbReference type="ChEBI" id="CHEBI:60240"/>
    </ligand>
</feature>
<dbReference type="AlphaFoldDB" id="A0A223M8T2"/>
<dbReference type="PANTHER" id="PTHR10954:SF23">
    <property type="entry name" value="RIBONUCLEASE"/>
    <property type="match status" value="1"/>
</dbReference>
<dbReference type="GeneID" id="41334893"/>
<dbReference type="GO" id="GO:0043137">
    <property type="term" value="P:DNA replication, removal of RNA primer"/>
    <property type="evidence" value="ECO:0007669"/>
    <property type="project" value="TreeGrafter"/>
</dbReference>
<dbReference type="Gene3D" id="3.30.420.10">
    <property type="entry name" value="Ribonuclease H-like superfamily/Ribonuclease H"/>
    <property type="match status" value="1"/>
</dbReference>
<dbReference type="GO" id="GO:0006298">
    <property type="term" value="P:mismatch repair"/>
    <property type="evidence" value="ECO:0007669"/>
    <property type="project" value="TreeGrafter"/>
</dbReference>
<comment type="catalytic activity">
    <reaction evidence="1 10 11">
        <text>Endonucleolytic cleavage to 5'-phosphomonoester.</text>
        <dbReference type="EC" id="3.1.26.4"/>
    </reaction>
</comment>
<evidence type="ECO:0000256" key="3">
    <source>
        <dbReference type="ARBA" id="ARBA00004496"/>
    </source>
</evidence>
<dbReference type="RefSeq" id="WP_014579979.1">
    <property type="nucleotide sequence ID" value="NZ_CP098237.1"/>
</dbReference>
<comment type="similarity">
    <text evidence="4">Belongs to the RNase HII family. RnhC subfamily.</text>
</comment>
<evidence type="ECO:0000256" key="5">
    <source>
        <dbReference type="ARBA" id="ARBA00022490"/>
    </source>
</evidence>
<evidence type="ECO:0000256" key="10">
    <source>
        <dbReference type="PROSITE-ProRule" id="PRU01319"/>
    </source>
</evidence>
<comment type="function">
    <text evidence="2 11">Endonuclease that specifically degrades the RNA of RNA-DNA hybrids.</text>
</comment>
<evidence type="ECO:0000256" key="8">
    <source>
        <dbReference type="ARBA" id="ARBA00022759"/>
    </source>
</evidence>
<feature type="binding site" evidence="10">
    <location>
        <position position="19"/>
    </location>
    <ligand>
        <name>a divalent metal cation</name>
        <dbReference type="ChEBI" id="CHEBI:60240"/>
    </ligand>
</feature>
<dbReference type="GO" id="GO:0003723">
    <property type="term" value="F:RNA binding"/>
    <property type="evidence" value="ECO:0007669"/>
    <property type="project" value="UniProtKB-UniRule"/>
</dbReference>
<keyword evidence="7 10" id="KW-0479">Metal-binding</keyword>
<evidence type="ECO:0000313" key="14">
    <source>
        <dbReference type="Proteomes" id="UP000215452"/>
    </source>
</evidence>
<dbReference type="EC" id="3.1.26.4" evidence="11"/>
<evidence type="ECO:0000256" key="2">
    <source>
        <dbReference type="ARBA" id="ARBA00004065"/>
    </source>
</evidence>
<keyword evidence="8 10" id="KW-0255">Endonuclease</keyword>
<dbReference type="InterPro" id="IPR001352">
    <property type="entry name" value="RNase_HII/HIII"/>
</dbReference>
<dbReference type="SUPFAM" id="SSF53098">
    <property type="entry name" value="Ribonuclease H-like"/>
    <property type="match status" value="1"/>
</dbReference>
<proteinExistence type="inferred from homology"/>
<accession>A0A223M8T2</accession>
<feature type="binding site" evidence="10">
    <location>
        <position position="20"/>
    </location>
    <ligand>
        <name>a divalent metal cation</name>
        <dbReference type="ChEBI" id="CHEBI:60240"/>
    </ligand>
</feature>
<dbReference type="GO" id="GO:0005737">
    <property type="term" value="C:cytoplasm"/>
    <property type="evidence" value="ECO:0007669"/>
    <property type="project" value="UniProtKB-SubCell"/>
</dbReference>
<reference evidence="13 14" key="1">
    <citation type="submission" date="2017-08" db="EMBL/GenBank/DDBJ databases">
        <title>The complete genome sequence of a Mycoplasma hyopneumoniae isolate in Korea.</title>
        <authorList>
            <person name="Han J."/>
            <person name="Lee N."/>
        </authorList>
    </citation>
    <scope>NUCLEOTIDE SEQUENCE [LARGE SCALE GENOMIC DNA]</scope>
    <source>
        <strain evidence="13 14">KM014</strain>
    </source>
</reference>
<dbReference type="PANTHER" id="PTHR10954">
    <property type="entry name" value="RIBONUCLEASE H2 SUBUNIT A"/>
    <property type="match status" value="1"/>
</dbReference>
<keyword evidence="5" id="KW-0963">Cytoplasm</keyword>
<dbReference type="CDD" id="cd06590">
    <property type="entry name" value="RNase_HII_bacteria_HIII_like"/>
    <property type="match status" value="1"/>
</dbReference>
<organism evidence="13 14">
    <name type="scientific">Mesomycoplasma hyopneumoniae</name>
    <name type="common">Mycoplasma hyopneumoniae</name>
    <dbReference type="NCBI Taxonomy" id="2099"/>
    <lineage>
        <taxon>Bacteria</taxon>
        <taxon>Bacillati</taxon>
        <taxon>Mycoplasmatota</taxon>
        <taxon>Mycoplasmoidales</taxon>
        <taxon>Metamycoplasmataceae</taxon>
        <taxon>Mesomycoplasma</taxon>
    </lineage>
</organism>
<dbReference type="InterPro" id="IPR024567">
    <property type="entry name" value="RNase_HII/HIII_dom"/>
</dbReference>
<keyword evidence="6 10" id="KW-0540">Nuclease</keyword>
<dbReference type="PROSITE" id="PS51975">
    <property type="entry name" value="RNASE_H_2"/>
    <property type="match status" value="1"/>
</dbReference>
<evidence type="ECO:0000256" key="11">
    <source>
        <dbReference type="RuleBase" id="RU003515"/>
    </source>
</evidence>
<dbReference type="GO" id="GO:0046872">
    <property type="term" value="F:metal ion binding"/>
    <property type="evidence" value="ECO:0007669"/>
    <property type="project" value="UniProtKB-KW"/>
</dbReference>
<dbReference type="InterPro" id="IPR036397">
    <property type="entry name" value="RNaseH_sf"/>
</dbReference>
<dbReference type="Proteomes" id="UP000215452">
    <property type="component" value="Chromosome"/>
</dbReference>
<evidence type="ECO:0000256" key="7">
    <source>
        <dbReference type="ARBA" id="ARBA00022723"/>
    </source>
</evidence>
<dbReference type="InterPro" id="IPR012337">
    <property type="entry name" value="RNaseH-like_sf"/>
</dbReference>
<evidence type="ECO:0000256" key="9">
    <source>
        <dbReference type="ARBA" id="ARBA00022801"/>
    </source>
</evidence>